<evidence type="ECO:0000313" key="3">
    <source>
        <dbReference type="Proteomes" id="UP000192074"/>
    </source>
</evidence>
<comment type="caution">
    <text evidence="2">The sequence shown here is derived from an EMBL/GenBank/DDBJ whole genome shotgun (WGS) entry which is preliminary data.</text>
</comment>
<evidence type="ECO:0000256" key="1">
    <source>
        <dbReference type="SAM" id="SignalP"/>
    </source>
</evidence>
<protein>
    <submittedName>
        <fullName evidence="2">Uncharacterized protein</fullName>
    </submittedName>
</protein>
<evidence type="ECO:0000313" key="2">
    <source>
        <dbReference type="EMBL" id="CVI15110.1"/>
    </source>
</evidence>
<reference evidence="2 3" key="1">
    <citation type="submission" date="2016-01" db="EMBL/GenBank/DDBJ databases">
        <authorList>
            <person name="Regsiter A."/>
            <person name="william w."/>
        </authorList>
    </citation>
    <scope>NUCLEOTIDE SEQUENCE [LARGE SCALE GENOMIC DNA]</scope>
    <source>
        <strain evidence="2 3">B6</strain>
    </source>
</reference>
<feature type="chain" id="PRO_5032982247" evidence="1">
    <location>
        <begin position="24"/>
        <end position="161"/>
    </location>
</feature>
<gene>
    <name evidence="2" type="ORF">AGR4A_Cc180011</name>
</gene>
<dbReference type="RefSeq" id="WP_060725031.1">
    <property type="nucleotide sequence ID" value="NZ_LMVK01000026.1"/>
</dbReference>
<name>A0A822UUR4_AGRTU</name>
<proteinExistence type="predicted"/>
<feature type="signal peptide" evidence="1">
    <location>
        <begin position="1"/>
        <end position="23"/>
    </location>
</feature>
<dbReference type="AlphaFoldDB" id="A0A822UUR4"/>
<organism evidence="2 3">
    <name type="scientific">Agrobacterium tumefaciens str. B6</name>
    <dbReference type="NCBI Taxonomy" id="1183423"/>
    <lineage>
        <taxon>Bacteria</taxon>
        <taxon>Pseudomonadati</taxon>
        <taxon>Pseudomonadota</taxon>
        <taxon>Alphaproteobacteria</taxon>
        <taxon>Hyphomicrobiales</taxon>
        <taxon>Rhizobiaceae</taxon>
        <taxon>Rhizobium/Agrobacterium group</taxon>
        <taxon>Agrobacterium</taxon>
        <taxon>Agrobacterium tumefaciens complex</taxon>
    </lineage>
</organism>
<keyword evidence="1" id="KW-0732">Signal</keyword>
<dbReference type="Proteomes" id="UP000192074">
    <property type="component" value="Unassembled WGS sequence"/>
</dbReference>
<sequence length="161" mass="17285">MRSVTAAAILGLFSSSLFPRLVAAQFIAPPDIPPVVVQEFHAWAGECETTSEAFFSDDYLTVVDIDSEKYYVLNGDGATCVANDRVVLRGGGNGGTSLKIFARQNGNLIVSLDLFVQSAEMKAYRGFAIVTTPDATYRIANGQAIKIKPTIGGRTVYTLGR</sequence>
<accession>A0A822UUR4</accession>
<dbReference type="EMBL" id="FCNL01000010">
    <property type="protein sequence ID" value="CVI15110.1"/>
    <property type="molecule type" value="Genomic_DNA"/>
</dbReference>